<sequence length="47" mass="5324">MGVLSSMEWSQVTLDIDLLYNPLCTSSSQYISAILKKTSHTHQMYAM</sequence>
<reference evidence="1" key="1">
    <citation type="submission" date="2018-02" db="EMBL/GenBank/DDBJ databases">
        <title>Rhizophora mucronata_Transcriptome.</title>
        <authorList>
            <person name="Meera S.P."/>
            <person name="Sreeshan A."/>
            <person name="Augustine A."/>
        </authorList>
    </citation>
    <scope>NUCLEOTIDE SEQUENCE</scope>
    <source>
        <tissue evidence="1">Leaf</tissue>
    </source>
</reference>
<evidence type="ECO:0000313" key="1">
    <source>
        <dbReference type="EMBL" id="MBX43519.1"/>
    </source>
</evidence>
<accession>A0A2P2NM09</accession>
<name>A0A2P2NM09_RHIMU</name>
<proteinExistence type="predicted"/>
<dbReference type="EMBL" id="GGEC01063035">
    <property type="protein sequence ID" value="MBX43519.1"/>
    <property type="molecule type" value="Transcribed_RNA"/>
</dbReference>
<protein>
    <submittedName>
        <fullName evidence="1">Uncharacterized protein</fullName>
    </submittedName>
</protein>
<dbReference type="AlphaFoldDB" id="A0A2P2NM09"/>
<organism evidence="1">
    <name type="scientific">Rhizophora mucronata</name>
    <name type="common">Asiatic mangrove</name>
    <dbReference type="NCBI Taxonomy" id="61149"/>
    <lineage>
        <taxon>Eukaryota</taxon>
        <taxon>Viridiplantae</taxon>
        <taxon>Streptophyta</taxon>
        <taxon>Embryophyta</taxon>
        <taxon>Tracheophyta</taxon>
        <taxon>Spermatophyta</taxon>
        <taxon>Magnoliopsida</taxon>
        <taxon>eudicotyledons</taxon>
        <taxon>Gunneridae</taxon>
        <taxon>Pentapetalae</taxon>
        <taxon>rosids</taxon>
        <taxon>fabids</taxon>
        <taxon>Malpighiales</taxon>
        <taxon>Rhizophoraceae</taxon>
        <taxon>Rhizophora</taxon>
    </lineage>
</organism>